<dbReference type="GO" id="GO:0070527">
    <property type="term" value="P:platelet aggregation"/>
    <property type="evidence" value="ECO:0007669"/>
    <property type="project" value="TreeGrafter"/>
</dbReference>
<name>A0A8T2MTC6_9TELE</name>
<dbReference type="PROSITE" id="PS51406">
    <property type="entry name" value="FIBRINOGEN_C_2"/>
    <property type="match status" value="2"/>
</dbReference>
<dbReference type="GO" id="GO:0005577">
    <property type="term" value="C:fibrinogen complex"/>
    <property type="evidence" value="ECO:0007669"/>
    <property type="project" value="TreeGrafter"/>
</dbReference>
<protein>
    <recommendedName>
        <fullName evidence="8">Fibrinogen C-terminal domain-containing protein</fullName>
    </recommendedName>
</protein>
<evidence type="ECO:0000256" key="6">
    <source>
        <dbReference type="ARBA" id="ARBA00023180"/>
    </source>
</evidence>
<dbReference type="GO" id="GO:0030674">
    <property type="term" value="F:protein-macromolecule adaptor activity"/>
    <property type="evidence" value="ECO:0007669"/>
    <property type="project" value="TreeGrafter"/>
</dbReference>
<dbReference type="OrthoDB" id="7735550at2759"/>
<keyword evidence="4" id="KW-0175">Coiled coil</keyword>
<feature type="chain" id="PRO_5035728408" description="Fibrinogen C-terminal domain-containing protein" evidence="7">
    <location>
        <begin position="16"/>
        <end position="190"/>
    </location>
</feature>
<evidence type="ECO:0000256" key="7">
    <source>
        <dbReference type="SAM" id="SignalP"/>
    </source>
</evidence>
<dbReference type="InterPro" id="IPR002181">
    <property type="entry name" value="Fibrinogen_a/b/g_C_dom"/>
</dbReference>
<dbReference type="GO" id="GO:0005201">
    <property type="term" value="F:extracellular matrix structural constituent"/>
    <property type="evidence" value="ECO:0007669"/>
    <property type="project" value="TreeGrafter"/>
</dbReference>
<dbReference type="AlphaFoldDB" id="A0A8T2MTC6"/>
<evidence type="ECO:0000256" key="4">
    <source>
        <dbReference type="ARBA" id="ARBA00023054"/>
    </source>
</evidence>
<feature type="domain" description="Fibrinogen C-terminal" evidence="8">
    <location>
        <begin position="110"/>
        <end position="184"/>
    </location>
</feature>
<dbReference type="GO" id="GO:0072377">
    <property type="term" value="P:blood coagulation, common pathway"/>
    <property type="evidence" value="ECO:0007669"/>
    <property type="project" value="TreeGrafter"/>
</dbReference>
<dbReference type="GO" id="GO:0042730">
    <property type="term" value="P:fibrinolysis"/>
    <property type="evidence" value="ECO:0007669"/>
    <property type="project" value="TreeGrafter"/>
</dbReference>
<feature type="signal peptide" evidence="7">
    <location>
        <begin position="1"/>
        <end position="15"/>
    </location>
</feature>
<dbReference type="InterPro" id="IPR014716">
    <property type="entry name" value="Fibrinogen_a/b/g_C_1"/>
</dbReference>
<keyword evidence="6" id="KW-0325">Glycoprotein</keyword>
<dbReference type="GO" id="GO:0034116">
    <property type="term" value="P:positive regulation of heterotypic cell-cell adhesion"/>
    <property type="evidence" value="ECO:0007669"/>
    <property type="project" value="TreeGrafter"/>
</dbReference>
<proteinExistence type="predicted"/>
<keyword evidence="5" id="KW-1015">Disulfide bond</keyword>
<dbReference type="PANTHER" id="PTHR47221:SF6">
    <property type="entry name" value="FIBRINOGEN ALPHA CHAIN"/>
    <property type="match status" value="1"/>
</dbReference>
<organism evidence="9 10">
    <name type="scientific">Albula glossodonta</name>
    <name type="common">roundjaw bonefish</name>
    <dbReference type="NCBI Taxonomy" id="121402"/>
    <lineage>
        <taxon>Eukaryota</taxon>
        <taxon>Metazoa</taxon>
        <taxon>Chordata</taxon>
        <taxon>Craniata</taxon>
        <taxon>Vertebrata</taxon>
        <taxon>Euteleostomi</taxon>
        <taxon>Actinopterygii</taxon>
        <taxon>Neopterygii</taxon>
        <taxon>Teleostei</taxon>
        <taxon>Albuliformes</taxon>
        <taxon>Albulidae</taxon>
        <taxon>Albula</taxon>
    </lineage>
</organism>
<sequence length="190" mass="21434">VSLLLLLLLPVAALSDPVKFLPLDCEDIYNNGSIHSGVYTIFPAGHASPVQVYCDMGCEDSIDNDGGKWTVIQRRMDGTVNFYRPWDQYKKGFGNPAGEYWLGNSLSHQNGMKFSTFDNDQDLSGSSCAKTYHGGFWFRHCSLTNPNGLYTWGPTSWNIGVIWETWKGFHYSLKSITMKIRPPSLEHLEE</sequence>
<evidence type="ECO:0000259" key="8">
    <source>
        <dbReference type="PROSITE" id="PS51406"/>
    </source>
</evidence>
<dbReference type="SUPFAM" id="SSF56496">
    <property type="entry name" value="Fibrinogen C-terminal domain-like"/>
    <property type="match status" value="1"/>
</dbReference>
<dbReference type="PANTHER" id="PTHR47221">
    <property type="entry name" value="FIBRINOGEN ALPHA CHAIN"/>
    <property type="match status" value="1"/>
</dbReference>
<evidence type="ECO:0000313" key="10">
    <source>
        <dbReference type="Proteomes" id="UP000824540"/>
    </source>
</evidence>
<dbReference type="EMBL" id="JAFBMS010000429">
    <property type="protein sequence ID" value="KAG9330913.1"/>
    <property type="molecule type" value="Genomic_DNA"/>
</dbReference>
<comment type="caution">
    <text evidence="9">The sequence shown here is derived from an EMBL/GenBank/DDBJ whole genome shotgun (WGS) entry which is preliminary data.</text>
</comment>
<feature type="non-terminal residue" evidence="9">
    <location>
        <position position="190"/>
    </location>
</feature>
<reference evidence="9" key="1">
    <citation type="thesis" date="2021" institute="BYU ScholarsArchive" country="Provo, UT, USA">
        <title>Applications of and Algorithms for Genome Assembly and Genomic Analyses with an Emphasis on Marine Teleosts.</title>
        <authorList>
            <person name="Pickett B.D."/>
        </authorList>
    </citation>
    <scope>NUCLEOTIDE SEQUENCE</scope>
    <source>
        <strain evidence="9">HI-2016</strain>
    </source>
</reference>
<dbReference type="Pfam" id="PF00147">
    <property type="entry name" value="Fibrinogen_C"/>
    <property type="match status" value="2"/>
</dbReference>
<dbReference type="NCBIfam" id="NF040941">
    <property type="entry name" value="GGGWT_bact"/>
    <property type="match status" value="1"/>
</dbReference>
<dbReference type="CDD" id="cd00087">
    <property type="entry name" value="FReD"/>
    <property type="match status" value="1"/>
</dbReference>
<keyword evidence="10" id="KW-1185">Reference proteome</keyword>
<evidence type="ECO:0000256" key="2">
    <source>
        <dbReference type="ARBA" id="ARBA00022525"/>
    </source>
</evidence>
<evidence type="ECO:0000256" key="1">
    <source>
        <dbReference type="ARBA" id="ARBA00004613"/>
    </source>
</evidence>
<keyword evidence="3 7" id="KW-0732">Signal</keyword>
<accession>A0A8T2MTC6</accession>
<keyword evidence="2" id="KW-0964">Secreted</keyword>
<dbReference type="InterPro" id="IPR036056">
    <property type="entry name" value="Fibrinogen-like_C"/>
</dbReference>
<evidence type="ECO:0000256" key="3">
    <source>
        <dbReference type="ARBA" id="ARBA00022729"/>
    </source>
</evidence>
<dbReference type="InterPro" id="IPR037579">
    <property type="entry name" value="FIB_ANG-like"/>
</dbReference>
<dbReference type="SMART" id="SM00186">
    <property type="entry name" value="FBG"/>
    <property type="match status" value="1"/>
</dbReference>
<gene>
    <name evidence="9" type="ORF">JZ751_021632</name>
</gene>
<evidence type="ECO:0000313" key="9">
    <source>
        <dbReference type="EMBL" id="KAG9330913.1"/>
    </source>
</evidence>
<comment type="subcellular location">
    <subcellularLocation>
        <location evidence="1">Secreted</location>
    </subcellularLocation>
</comment>
<dbReference type="Proteomes" id="UP000824540">
    <property type="component" value="Unassembled WGS sequence"/>
</dbReference>
<feature type="domain" description="Fibrinogen C-terminal" evidence="8">
    <location>
        <begin position="16"/>
        <end position="109"/>
    </location>
</feature>
<evidence type="ECO:0000256" key="5">
    <source>
        <dbReference type="ARBA" id="ARBA00023157"/>
    </source>
</evidence>
<dbReference type="Gene3D" id="3.90.215.10">
    <property type="entry name" value="Gamma Fibrinogen, chain A, domain 1"/>
    <property type="match status" value="2"/>
</dbReference>